<dbReference type="AlphaFoldDB" id="A0A8S9Q863"/>
<feature type="compositionally biased region" description="Polar residues" evidence="1">
    <location>
        <begin position="135"/>
        <end position="151"/>
    </location>
</feature>
<sequence length="303" mass="32511">MDTGGKEKFLEKDSNPVVQSSKVKAWSCGHRPDTHTDQTVHTNVCGFIVGRTDGSFNRSVVSQGLIGCKAIRFGLRPYLVVWIQALDRISLRFSRLIYSCLDRGNEADRGKAKEPLEKANQEDLGRSQKSKEAAGQSSQVAADGTNPTGLQTDPVVANTGGELPADPTNPTGTHQGNEEGQQHQEREEEVESSNANRDGDQQEVAADGTAKQAAALSMKDMLEAMKVMGNQVVAMTQLFTLLVNSSVGQATLVATATPVADGPAVETAEVVEIDPPVRTVKKVDYLSLLQHISRLGTNTSQVV</sequence>
<organism evidence="2 3">
    <name type="scientific">Brassica cretica</name>
    <name type="common">Mustard</name>
    <dbReference type="NCBI Taxonomy" id="69181"/>
    <lineage>
        <taxon>Eukaryota</taxon>
        <taxon>Viridiplantae</taxon>
        <taxon>Streptophyta</taxon>
        <taxon>Embryophyta</taxon>
        <taxon>Tracheophyta</taxon>
        <taxon>Spermatophyta</taxon>
        <taxon>Magnoliopsida</taxon>
        <taxon>eudicotyledons</taxon>
        <taxon>Gunneridae</taxon>
        <taxon>Pentapetalae</taxon>
        <taxon>rosids</taxon>
        <taxon>malvids</taxon>
        <taxon>Brassicales</taxon>
        <taxon>Brassicaceae</taxon>
        <taxon>Brassiceae</taxon>
        <taxon>Brassica</taxon>
    </lineage>
</organism>
<feature type="region of interest" description="Disordered" evidence="1">
    <location>
        <begin position="106"/>
        <end position="208"/>
    </location>
</feature>
<dbReference type="Proteomes" id="UP000712600">
    <property type="component" value="Unassembled WGS sequence"/>
</dbReference>
<accession>A0A8S9Q863</accession>
<proteinExistence type="predicted"/>
<protein>
    <submittedName>
        <fullName evidence="2">Uncharacterized protein</fullName>
    </submittedName>
</protein>
<evidence type="ECO:0000313" key="3">
    <source>
        <dbReference type="Proteomes" id="UP000712600"/>
    </source>
</evidence>
<evidence type="ECO:0000256" key="1">
    <source>
        <dbReference type="SAM" id="MobiDB-lite"/>
    </source>
</evidence>
<feature type="compositionally biased region" description="Basic and acidic residues" evidence="1">
    <location>
        <begin position="106"/>
        <end position="132"/>
    </location>
</feature>
<dbReference type="EMBL" id="QGKX02001290">
    <property type="protein sequence ID" value="KAF3537251.1"/>
    <property type="molecule type" value="Genomic_DNA"/>
</dbReference>
<feature type="compositionally biased region" description="Basic and acidic residues" evidence="1">
    <location>
        <begin position="176"/>
        <end position="186"/>
    </location>
</feature>
<name>A0A8S9Q863_BRACR</name>
<evidence type="ECO:0000313" key="2">
    <source>
        <dbReference type="EMBL" id="KAF3537251.1"/>
    </source>
</evidence>
<gene>
    <name evidence="2" type="ORF">F2Q69_00023826</name>
</gene>
<comment type="caution">
    <text evidence="2">The sequence shown here is derived from an EMBL/GenBank/DDBJ whole genome shotgun (WGS) entry which is preliminary data.</text>
</comment>
<reference evidence="2" key="1">
    <citation type="submission" date="2019-12" db="EMBL/GenBank/DDBJ databases">
        <title>Genome sequencing and annotation of Brassica cretica.</title>
        <authorList>
            <person name="Studholme D.J."/>
            <person name="Sarris P."/>
        </authorList>
    </citation>
    <scope>NUCLEOTIDE SEQUENCE</scope>
    <source>
        <strain evidence="2">PFS-109/04</strain>
        <tissue evidence="2">Leaf</tissue>
    </source>
</reference>